<gene>
    <name evidence="2" type="ORF">RO3G_09151</name>
</gene>
<proteinExistence type="predicted"/>
<protein>
    <submittedName>
        <fullName evidence="2">Uncharacterized protein</fullName>
    </submittedName>
</protein>
<dbReference type="Proteomes" id="UP000009138">
    <property type="component" value="Unassembled WGS sequence"/>
</dbReference>
<dbReference type="AlphaFoldDB" id="I1C7L1"/>
<keyword evidence="3" id="KW-1185">Reference proteome</keyword>
<evidence type="ECO:0000313" key="2">
    <source>
        <dbReference type="EMBL" id="EIE84441.1"/>
    </source>
</evidence>
<dbReference type="GeneID" id="93616117"/>
<feature type="chain" id="PRO_5003637907" evidence="1">
    <location>
        <begin position="27"/>
        <end position="52"/>
    </location>
</feature>
<dbReference type="VEuPathDB" id="FungiDB:RO3G_09151"/>
<evidence type="ECO:0000313" key="3">
    <source>
        <dbReference type="Proteomes" id="UP000009138"/>
    </source>
</evidence>
<dbReference type="InParanoid" id="I1C7L1"/>
<name>I1C7L1_RHIO9</name>
<dbReference type="EMBL" id="CH476737">
    <property type="protein sequence ID" value="EIE84441.1"/>
    <property type="molecule type" value="Genomic_DNA"/>
</dbReference>
<sequence length="52" mass="5760">MMISENVLSNAVTAVFIFWLTPLSSTQLDSFGQYVKACSFNDKVVKSIELVS</sequence>
<evidence type="ECO:0000256" key="1">
    <source>
        <dbReference type="SAM" id="SignalP"/>
    </source>
</evidence>
<accession>I1C7L1</accession>
<dbReference type="RefSeq" id="XP_067519837.1">
    <property type="nucleotide sequence ID" value="XM_067663736.1"/>
</dbReference>
<organism evidence="2 3">
    <name type="scientific">Rhizopus delemar (strain RA 99-880 / ATCC MYA-4621 / FGSC 9543 / NRRL 43880)</name>
    <name type="common">Mucormycosis agent</name>
    <name type="synonym">Rhizopus arrhizus var. delemar</name>
    <dbReference type="NCBI Taxonomy" id="246409"/>
    <lineage>
        <taxon>Eukaryota</taxon>
        <taxon>Fungi</taxon>
        <taxon>Fungi incertae sedis</taxon>
        <taxon>Mucoromycota</taxon>
        <taxon>Mucoromycotina</taxon>
        <taxon>Mucoromycetes</taxon>
        <taxon>Mucorales</taxon>
        <taxon>Mucorineae</taxon>
        <taxon>Rhizopodaceae</taxon>
        <taxon>Rhizopus</taxon>
    </lineage>
</organism>
<keyword evidence="1" id="KW-0732">Signal</keyword>
<reference evidence="2 3" key="1">
    <citation type="journal article" date="2009" name="PLoS Genet.">
        <title>Genomic analysis of the basal lineage fungus Rhizopus oryzae reveals a whole-genome duplication.</title>
        <authorList>
            <person name="Ma L.-J."/>
            <person name="Ibrahim A.S."/>
            <person name="Skory C."/>
            <person name="Grabherr M.G."/>
            <person name="Burger G."/>
            <person name="Butler M."/>
            <person name="Elias M."/>
            <person name="Idnurm A."/>
            <person name="Lang B.F."/>
            <person name="Sone T."/>
            <person name="Abe A."/>
            <person name="Calvo S.E."/>
            <person name="Corrochano L.M."/>
            <person name="Engels R."/>
            <person name="Fu J."/>
            <person name="Hansberg W."/>
            <person name="Kim J.-M."/>
            <person name="Kodira C.D."/>
            <person name="Koehrsen M.J."/>
            <person name="Liu B."/>
            <person name="Miranda-Saavedra D."/>
            <person name="O'Leary S."/>
            <person name="Ortiz-Castellanos L."/>
            <person name="Poulter R."/>
            <person name="Rodriguez-Romero J."/>
            <person name="Ruiz-Herrera J."/>
            <person name="Shen Y.-Q."/>
            <person name="Zeng Q."/>
            <person name="Galagan J."/>
            <person name="Birren B.W."/>
            <person name="Cuomo C.A."/>
            <person name="Wickes B.L."/>
        </authorList>
    </citation>
    <scope>NUCLEOTIDE SEQUENCE [LARGE SCALE GENOMIC DNA]</scope>
    <source>
        <strain evidence="3">RA 99-880 / ATCC MYA-4621 / FGSC 9543 / NRRL 43880</strain>
    </source>
</reference>
<feature type="signal peptide" evidence="1">
    <location>
        <begin position="1"/>
        <end position="26"/>
    </location>
</feature>